<dbReference type="RefSeq" id="WP_015193675.1">
    <property type="nucleotide sequence ID" value="NC_019748.1"/>
</dbReference>
<protein>
    <submittedName>
        <fullName evidence="1">Uncharacterized protein</fullName>
    </submittedName>
</protein>
<dbReference type="eggNOG" id="COG1672">
    <property type="taxonomic scope" value="Bacteria"/>
</dbReference>
<name>K9XWG5_STAC7</name>
<proteinExistence type="predicted"/>
<organism evidence="1 2">
    <name type="scientific">Stanieria cyanosphaera (strain ATCC 29371 / PCC 7437)</name>
    <dbReference type="NCBI Taxonomy" id="111780"/>
    <lineage>
        <taxon>Bacteria</taxon>
        <taxon>Bacillati</taxon>
        <taxon>Cyanobacteriota</taxon>
        <taxon>Cyanophyceae</taxon>
        <taxon>Pleurocapsales</taxon>
        <taxon>Dermocarpellaceae</taxon>
        <taxon>Stanieria</taxon>
    </lineage>
</organism>
<dbReference type="HOGENOM" id="CLU_629843_0_0_3"/>
<dbReference type="KEGG" id="scs:Sta7437_2473"/>
<dbReference type="STRING" id="111780.Sta7437_2473"/>
<dbReference type="Proteomes" id="UP000010473">
    <property type="component" value="Chromosome"/>
</dbReference>
<sequence length="430" mass="50480">MENHLNKLYLSNTEKEQQIIYNHFLQATQTDSPERVIEKFRYLFIKATGYDDNNVRLALEKIVNSQTANDEFTFILNRCCHIIINRWQMQSDLKKHIPELIAQFEQALPPGGANSRTSRKLRQLIKDFQTHEHYLKLQRLAKVIGETQENNFNKSQSIGNLIQRYPYLHQHCLLSEDSSYEFKQTVKKIQKNIQRSYEVNLSQYVTYRVRLVQKTSPNHNSQINKISVTQIQPVQNPTLLSDQELVTALRQYVGKVEKGYSYRDLSQNFLTCQAQTSSYKAFKQDLYEYLMFGIEGKYAKHQFNHRLCHYLQNIFPDCDSQKFNEFLMIRTCSQLLKLLIVDSKQNPSHYLFVDLITNLGETKVVGLLLKIVLLCQKIKPYLEQRFSILFSHYESFSKEGVPWLIKSLENLQIAFSIHFGKADLSLVKII</sequence>
<evidence type="ECO:0000313" key="1">
    <source>
        <dbReference type="EMBL" id="AFZ36007.1"/>
    </source>
</evidence>
<evidence type="ECO:0000313" key="2">
    <source>
        <dbReference type="Proteomes" id="UP000010473"/>
    </source>
</evidence>
<dbReference type="EMBL" id="CP003653">
    <property type="protein sequence ID" value="AFZ36007.1"/>
    <property type="molecule type" value="Genomic_DNA"/>
</dbReference>
<dbReference type="OrthoDB" id="580965at2"/>
<dbReference type="AlphaFoldDB" id="K9XWG5"/>
<accession>K9XWG5</accession>
<reference evidence="2" key="1">
    <citation type="journal article" date="2013" name="Proc. Natl. Acad. Sci. U.S.A.">
        <title>Improving the coverage of the cyanobacterial phylum using diversity-driven genome sequencing.</title>
        <authorList>
            <person name="Shih P.M."/>
            <person name="Wu D."/>
            <person name="Latifi A."/>
            <person name="Axen S.D."/>
            <person name="Fewer D.P."/>
            <person name="Talla E."/>
            <person name="Calteau A."/>
            <person name="Cai F."/>
            <person name="Tandeau de Marsac N."/>
            <person name="Rippka R."/>
            <person name="Herdman M."/>
            <person name="Sivonen K."/>
            <person name="Coursin T."/>
            <person name="Laurent T."/>
            <person name="Goodwin L."/>
            <person name="Nolan M."/>
            <person name="Davenport K.W."/>
            <person name="Han C.S."/>
            <person name="Rubin E.M."/>
            <person name="Eisen J.A."/>
            <person name="Woyke T."/>
            <person name="Gugger M."/>
            <person name="Kerfeld C.A."/>
        </authorList>
    </citation>
    <scope>NUCLEOTIDE SEQUENCE [LARGE SCALE GENOMIC DNA]</scope>
    <source>
        <strain evidence="2">ATCC 29371 / PCC 7437</strain>
    </source>
</reference>
<keyword evidence="2" id="KW-1185">Reference proteome</keyword>
<dbReference type="PATRIC" id="fig|111780.3.peg.2573"/>
<gene>
    <name evidence="1" type="ordered locus">Sta7437_2473</name>
</gene>